<dbReference type="InterPro" id="IPR005162">
    <property type="entry name" value="Retrotrans_gag_dom"/>
</dbReference>
<gene>
    <name evidence="13" type="ORF">GOBAR_AA10770</name>
</gene>
<reference evidence="13 14" key="1">
    <citation type="submission" date="2015-01" db="EMBL/GenBank/DDBJ databases">
        <title>Genome of allotetraploid Gossypium barbadense reveals genomic plasticity and fiber elongation in cotton evolution.</title>
        <authorList>
            <person name="Chen X."/>
            <person name="Liu X."/>
            <person name="Zhao B."/>
            <person name="Zheng H."/>
            <person name="Hu Y."/>
            <person name="Lu G."/>
            <person name="Yang C."/>
            <person name="Chen J."/>
            <person name="Shan C."/>
            <person name="Zhang L."/>
            <person name="Zhou Y."/>
            <person name="Wang L."/>
            <person name="Guo W."/>
            <person name="Bai Y."/>
            <person name="Ruan J."/>
            <person name="Shangguan X."/>
            <person name="Mao Y."/>
            <person name="Jiang J."/>
            <person name="Zhu Y."/>
            <person name="Lei J."/>
            <person name="Kang H."/>
            <person name="Chen S."/>
            <person name="He X."/>
            <person name="Wang R."/>
            <person name="Wang Y."/>
            <person name="Chen J."/>
            <person name="Wang L."/>
            <person name="Yu S."/>
            <person name="Wang B."/>
            <person name="Wei J."/>
            <person name="Song S."/>
            <person name="Lu X."/>
            <person name="Gao Z."/>
            <person name="Gu W."/>
            <person name="Deng X."/>
            <person name="Ma D."/>
            <person name="Wang S."/>
            <person name="Liang W."/>
            <person name="Fang L."/>
            <person name="Cai C."/>
            <person name="Zhu X."/>
            <person name="Zhou B."/>
            <person name="Zhang Y."/>
            <person name="Chen Z."/>
            <person name="Xu S."/>
            <person name="Zhu R."/>
            <person name="Wang S."/>
            <person name="Zhang T."/>
            <person name="Zhao G."/>
        </authorList>
    </citation>
    <scope>NUCLEOTIDE SEQUENCE [LARGE SCALE GENOMIC DNA]</scope>
    <source>
        <strain evidence="14">cv. Xinhai21</strain>
        <tissue evidence="13">Leaf</tissue>
    </source>
</reference>
<dbReference type="Pfam" id="PF08284">
    <property type="entry name" value="RVP_2"/>
    <property type="match status" value="1"/>
</dbReference>
<dbReference type="OrthoDB" id="1305335at2759"/>
<evidence type="ECO:0000256" key="8">
    <source>
        <dbReference type="ARBA" id="ARBA00022898"/>
    </source>
</evidence>
<dbReference type="PANTHER" id="PTHR45688:SF3">
    <property type="entry name" value="ALANINE--GLYOXYLATE AMINOTRANSFERASE 2, MITOCHONDRIAL"/>
    <property type="match status" value="1"/>
</dbReference>
<dbReference type="Proteomes" id="UP000239757">
    <property type="component" value="Unassembled WGS sequence"/>
</dbReference>
<evidence type="ECO:0000256" key="2">
    <source>
        <dbReference type="ARBA" id="ARBA00004173"/>
    </source>
</evidence>
<dbReference type="Pfam" id="PF03732">
    <property type="entry name" value="Retrotrans_gag"/>
    <property type="match status" value="1"/>
</dbReference>
<dbReference type="Gene3D" id="3.90.1150.10">
    <property type="entry name" value="Aspartate Aminotransferase, domain 1"/>
    <property type="match status" value="2"/>
</dbReference>
<dbReference type="PROSITE" id="PS00600">
    <property type="entry name" value="AA_TRANSFER_CLASS_3"/>
    <property type="match status" value="1"/>
</dbReference>
<evidence type="ECO:0000256" key="4">
    <source>
        <dbReference type="ARBA" id="ARBA00011881"/>
    </source>
</evidence>
<dbReference type="CDD" id="cd00610">
    <property type="entry name" value="OAT_like"/>
    <property type="match status" value="1"/>
</dbReference>
<sequence length="1008" mass="111686">MAMMLQRKLLRRTFGEGKAILNFNSNPILSPCTSFSTVTSAAATQSHDAPRQLPPFDYQPKPYNGPSADQILEKRKKFLGPSLFYYYQKPLNIVEGKMQYLYDENGRRYLDAFAGIVTVSCGHCHPEVLNAITEQNKLLQHATTIYLHHAISDFAEALASKMPGNLKVVYFVNSGSEANELAMLMARLYSGNLGMISLRNAYHGGSSSTIGLTALNTWKYPIPEGVATVQLNQVFRLHLGAWWGSINMTRVKHTGRSKDTFSSRPETRSYAKAHNNLVSESAVMGDEKTLTAKLEAFMEQMATRQQALEEQMAILSLSVQKTTKGNSEKNNEEQGSSGGKKKNSDSQHGGGMVPRYSKMEFPTYDGVGDPLGWLKRCEIFFGNQRTNEEDRVGLASFHFLGEAQLWFDQIEEEEANLDWEHFRECCHVRFGPPMSNNPLGELANLRQTGTVEEYQRQFQSLLARTTDLKPRQQVNLFTAGLVEELRIDIEMQQPGNLGVEMNMARALERKQKVSFKMLSQTNLNWSAFQNAGSTSIIPTTKSFSKGGGQTTKPMGNNNKIGSSAPFIKRLTRAEMAERRAKRLCYNCDESYSMGHRCKRLFWIEVPDIEDEQDDEVDDLEISLHAIRGTCNSSTMQLPAKVLGKTVLVLVDLGSTHNFLREGLVPRLGLKIQKKSGLQVCVANGERVPSIGICKSVQFVVANNNFQADFYTIPLEGFDMILGVKWLCTLGPILWDFSFLTMQFAGEIHHVINPDPFRGVFGSDATRYAKDVQDHIEYGTSGKVAGFIAETIQGVGGAVELAPGYLKQVYDIVRKAGGVCIADEVQTGFGRTGSHYWGFETQGVIPDIVTMAKGIGNGLPLGAVVTTPEIAHVMAQKIQFNTFGGNPVCSAGGLAVLRVIDKEKRQAHCADVGSHLIGRLRSLQDKHDIIGDVRGRGLMVGVELVTDRKEKTPAKAETAILFEKMRELGVLLGKGGLHGNVFRIKPPMCFTKDDADYLVDALDYAMSEL</sequence>
<dbReference type="InterPro" id="IPR021109">
    <property type="entry name" value="Peptidase_aspartic_dom_sf"/>
</dbReference>
<organism evidence="13 14">
    <name type="scientific">Gossypium barbadense</name>
    <name type="common">Sea Island cotton</name>
    <name type="synonym">Hibiscus barbadensis</name>
    <dbReference type="NCBI Taxonomy" id="3634"/>
    <lineage>
        <taxon>Eukaryota</taxon>
        <taxon>Viridiplantae</taxon>
        <taxon>Streptophyta</taxon>
        <taxon>Embryophyta</taxon>
        <taxon>Tracheophyta</taxon>
        <taxon>Spermatophyta</taxon>
        <taxon>Magnoliopsida</taxon>
        <taxon>eudicotyledons</taxon>
        <taxon>Gunneridae</taxon>
        <taxon>Pentapetalae</taxon>
        <taxon>rosids</taxon>
        <taxon>malvids</taxon>
        <taxon>Malvales</taxon>
        <taxon>Malvaceae</taxon>
        <taxon>Malvoideae</taxon>
        <taxon>Gossypium</taxon>
    </lineage>
</organism>
<evidence type="ECO:0000259" key="12">
    <source>
        <dbReference type="Pfam" id="PF03732"/>
    </source>
</evidence>
<dbReference type="InterPro" id="IPR005814">
    <property type="entry name" value="Aminotrans_3"/>
</dbReference>
<dbReference type="GO" id="GO:0009436">
    <property type="term" value="P:glyoxylate catabolic process"/>
    <property type="evidence" value="ECO:0007669"/>
    <property type="project" value="TreeGrafter"/>
</dbReference>
<evidence type="ECO:0000313" key="13">
    <source>
        <dbReference type="EMBL" id="PPS09866.1"/>
    </source>
</evidence>
<dbReference type="Gene3D" id="3.40.640.10">
    <property type="entry name" value="Type I PLP-dependent aspartate aminotransferase-like (Major domain)"/>
    <property type="match status" value="2"/>
</dbReference>
<keyword evidence="10" id="KW-0496">Mitochondrion</keyword>
<dbReference type="CDD" id="cd00303">
    <property type="entry name" value="retropepsin_like"/>
    <property type="match status" value="1"/>
</dbReference>
<evidence type="ECO:0000256" key="7">
    <source>
        <dbReference type="ARBA" id="ARBA00022679"/>
    </source>
</evidence>
<dbReference type="InterPro" id="IPR015424">
    <property type="entry name" value="PyrdxlP-dep_Trfase"/>
</dbReference>
<accession>A0A2P5Y2V4</accession>
<dbReference type="InterPro" id="IPR015422">
    <property type="entry name" value="PyrdxlP-dep_Trfase_small"/>
</dbReference>
<comment type="similarity">
    <text evidence="3">Belongs to the class-III pyridoxal-phosphate-dependent aminotransferase family.</text>
</comment>
<feature type="domain" description="Retrotransposon gag" evidence="12">
    <location>
        <begin position="394"/>
        <end position="481"/>
    </location>
</feature>
<evidence type="ECO:0000256" key="1">
    <source>
        <dbReference type="ARBA" id="ARBA00001933"/>
    </source>
</evidence>
<dbReference type="SUPFAM" id="SSF50630">
    <property type="entry name" value="Acid proteases"/>
    <property type="match status" value="1"/>
</dbReference>
<evidence type="ECO:0000313" key="14">
    <source>
        <dbReference type="Proteomes" id="UP000239757"/>
    </source>
</evidence>
<dbReference type="SUPFAM" id="SSF53383">
    <property type="entry name" value="PLP-dependent transferases"/>
    <property type="match status" value="2"/>
</dbReference>
<dbReference type="AlphaFoldDB" id="A0A2P5Y2V4"/>
<dbReference type="GO" id="GO:0008453">
    <property type="term" value="F:alanine-glyoxylate transaminase activity"/>
    <property type="evidence" value="ECO:0007669"/>
    <property type="project" value="UniProtKB-EC"/>
</dbReference>
<dbReference type="GO" id="GO:0005739">
    <property type="term" value="C:mitochondrion"/>
    <property type="evidence" value="ECO:0007669"/>
    <property type="project" value="UniProtKB-SubCell"/>
</dbReference>
<keyword evidence="9" id="KW-0809">Transit peptide</keyword>
<dbReference type="PANTHER" id="PTHR45688">
    <property type="match status" value="1"/>
</dbReference>
<dbReference type="Pfam" id="PF00202">
    <property type="entry name" value="Aminotran_3"/>
    <property type="match status" value="2"/>
</dbReference>
<evidence type="ECO:0000256" key="5">
    <source>
        <dbReference type="ARBA" id="ARBA00013049"/>
    </source>
</evidence>
<protein>
    <recommendedName>
        <fullName evidence="5">alanine--glyoxylate transaminase</fullName>
        <ecNumber evidence="5">2.6.1.44</ecNumber>
    </recommendedName>
</protein>
<evidence type="ECO:0000256" key="9">
    <source>
        <dbReference type="ARBA" id="ARBA00022946"/>
    </source>
</evidence>
<name>A0A2P5Y2V4_GOSBA</name>
<comment type="cofactor">
    <cofactor evidence="1">
        <name>pyridoxal 5'-phosphate</name>
        <dbReference type="ChEBI" id="CHEBI:597326"/>
    </cofactor>
</comment>
<proteinExistence type="inferred from homology"/>
<evidence type="ECO:0000256" key="3">
    <source>
        <dbReference type="ARBA" id="ARBA00008954"/>
    </source>
</evidence>
<dbReference type="GO" id="GO:0019481">
    <property type="term" value="P:L-alanine catabolic process, by transamination"/>
    <property type="evidence" value="ECO:0007669"/>
    <property type="project" value="TreeGrafter"/>
</dbReference>
<keyword evidence="7" id="KW-0808">Transferase</keyword>
<dbReference type="InterPro" id="IPR015421">
    <property type="entry name" value="PyrdxlP-dep_Trfase_major"/>
</dbReference>
<comment type="subunit">
    <text evidence="4">Homotetramer.</text>
</comment>
<dbReference type="EC" id="2.6.1.44" evidence="5"/>
<feature type="region of interest" description="Disordered" evidence="11">
    <location>
        <begin position="319"/>
        <end position="357"/>
    </location>
</feature>
<evidence type="ECO:0000256" key="6">
    <source>
        <dbReference type="ARBA" id="ARBA00022576"/>
    </source>
</evidence>
<comment type="subcellular location">
    <subcellularLocation>
        <location evidence="2">Mitochondrion</location>
    </subcellularLocation>
</comment>
<dbReference type="EMBL" id="KZ663810">
    <property type="protein sequence ID" value="PPS09866.1"/>
    <property type="molecule type" value="Genomic_DNA"/>
</dbReference>
<evidence type="ECO:0000256" key="10">
    <source>
        <dbReference type="ARBA" id="ARBA00023128"/>
    </source>
</evidence>
<dbReference type="InterPro" id="IPR049704">
    <property type="entry name" value="Aminotrans_3_PPA_site"/>
</dbReference>
<feature type="region of interest" description="Disordered" evidence="11">
    <location>
        <begin position="540"/>
        <end position="561"/>
    </location>
</feature>
<evidence type="ECO:0000256" key="11">
    <source>
        <dbReference type="SAM" id="MobiDB-lite"/>
    </source>
</evidence>
<keyword evidence="6" id="KW-0032">Aminotransferase</keyword>
<keyword evidence="8" id="KW-0663">Pyridoxal phosphate</keyword>
<feature type="compositionally biased region" description="Polar residues" evidence="11">
    <location>
        <begin position="550"/>
        <end position="561"/>
    </location>
</feature>
<dbReference type="GO" id="GO:0030170">
    <property type="term" value="F:pyridoxal phosphate binding"/>
    <property type="evidence" value="ECO:0007669"/>
    <property type="project" value="InterPro"/>
</dbReference>